<comment type="subcellular location">
    <subcellularLocation>
        <location evidence="1">Cell membrane</location>
        <topology evidence="1">Multi-pass membrane protein</topology>
    </subcellularLocation>
</comment>
<dbReference type="PANTHER" id="PTHR33452">
    <property type="entry name" value="OXIDOREDUCTASE CATD-RELATED"/>
    <property type="match status" value="1"/>
</dbReference>
<evidence type="ECO:0000256" key="5">
    <source>
        <dbReference type="ARBA" id="ARBA00022989"/>
    </source>
</evidence>
<organism evidence="8 9">
    <name type="scientific">Rugamonas aquatica</name>
    <dbReference type="NCBI Taxonomy" id="2743357"/>
    <lineage>
        <taxon>Bacteria</taxon>
        <taxon>Pseudomonadati</taxon>
        <taxon>Pseudomonadota</taxon>
        <taxon>Betaproteobacteria</taxon>
        <taxon>Burkholderiales</taxon>
        <taxon>Oxalobacteraceae</taxon>
        <taxon>Telluria group</taxon>
        <taxon>Rugamonas</taxon>
    </lineage>
</organism>
<dbReference type="Pfam" id="PF07681">
    <property type="entry name" value="DoxX"/>
    <property type="match status" value="1"/>
</dbReference>
<feature type="transmembrane region" description="Helical" evidence="7">
    <location>
        <begin position="80"/>
        <end position="98"/>
    </location>
</feature>
<feature type="transmembrane region" description="Helical" evidence="7">
    <location>
        <begin position="53"/>
        <end position="73"/>
    </location>
</feature>
<protein>
    <submittedName>
        <fullName evidence="8">DoxX family membrane protein</fullName>
    </submittedName>
</protein>
<accession>A0A6A7N1G7</accession>
<evidence type="ECO:0000256" key="2">
    <source>
        <dbReference type="ARBA" id="ARBA00006679"/>
    </source>
</evidence>
<keyword evidence="9" id="KW-1185">Reference proteome</keyword>
<dbReference type="Proteomes" id="UP000440498">
    <property type="component" value="Unassembled WGS sequence"/>
</dbReference>
<dbReference type="GO" id="GO:0005886">
    <property type="term" value="C:plasma membrane"/>
    <property type="evidence" value="ECO:0007669"/>
    <property type="project" value="UniProtKB-SubCell"/>
</dbReference>
<proteinExistence type="inferred from homology"/>
<dbReference type="InterPro" id="IPR051907">
    <property type="entry name" value="DoxX-like_oxidoreductase"/>
</dbReference>
<gene>
    <name evidence="8" type="ORF">GEV02_12025</name>
</gene>
<evidence type="ECO:0000313" key="8">
    <source>
        <dbReference type="EMBL" id="MQA38883.1"/>
    </source>
</evidence>
<keyword evidence="6 7" id="KW-0472">Membrane</keyword>
<dbReference type="PANTHER" id="PTHR33452:SF1">
    <property type="entry name" value="INNER MEMBRANE PROTEIN YPHA-RELATED"/>
    <property type="match status" value="1"/>
</dbReference>
<comment type="similarity">
    <text evidence="2">Belongs to the DoxX family.</text>
</comment>
<dbReference type="EMBL" id="WHUG01000004">
    <property type="protein sequence ID" value="MQA38883.1"/>
    <property type="molecule type" value="Genomic_DNA"/>
</dbReference>
<keyword evidence="3" id="KW-1003">Cell membrane</keyword>
<dbReference type="InterPro" id="IPR032808">
    <property type="entry name" value="DoxX"/>
</dbReference>
<feature type="transmembrane region" description="Helical" evidence="7">
    <location>
        <begin position="12"/>
        <end position="33"/>
    </location>
</feature>
<evidence type="ECO:0000313" key="9">
    <source>
        <dbReference type="Proteomes" id="UP000440498"/>
    </source>
</evidence>
<keyword evidence="5 7" id="KW-1133">Transmembrane helix</keyword>
<reference evidence="8 9" key="1">
    <citation type="submission" date="2019-10" db="EMBL/GenBank/DDBJ databases">
        <title>Two novel species isolated from a subtropical stream in China.</title>
        <authorList>
            <person name="Lu H."/>
        </authorList>
    </citation>
    <scope>NUCLEOTIDE SEQUENCE [LARGE SCALE GENOMIC DNA]</scope>
    <source>
        <strain evidence="8 9">FT29W</strain>
    </source>
</reference>
<comment type="caution">
    <text evidence="8">The sequence shown here is derived from an EMBL/GenBank/DDBJ whole genome shotgun (WGS) entry which is preliminary data.</text>
</comment>
<evidence type="ECO:0000256" key="1">
    <source>
        <dbReference type="ARBA" id="ARBA00004651"/>
    </source>
</evidence>
<evidence type="ECO:0000256" key="4">
    <source>
        <dbReference type="ARBA" id="ARBA00022692"/>
    </source>
</evidence>
<evidence type="ECO:0000256" key="7">
    <source>
        <dbReference type="SAM" id="Phobius"/>
    </source>
</evidence>
<feature type="transmembrane region" description="Helical" evidence="7">
    <location>
        <begin position="110"/>
        <end position="129"/>
    </location>
</feature>
<dbReference type="AlphaFoldDB" id="A0A6A7N1G7"/>
<evidence type="ECO:0000256" key="6">
    <source>
        <dbReference type="ARBA" id="ARBA00023136"/>
    </source>
</evidence>
<sequence length="138" mass="14459">MMDAKMNSAAYGVTLLRVSLGVMWIAHAMLKWLVFTLPGTAQFFVSVGFPGGLAYPVFAAELLGGAALVLGIYARQVSLALAPVMAAAAYVHAGNGWVHTSAGGGWEYPVFLVSASLALWLIGDGAFALRRSRSMVPA</sequence>
<keyword evidence="4 7" id="KW-0812">Transmembrane</keyword>
<name>A0A6A7N1G7_9BURK</name>
<evidence type="ECO:0000256" key="3">
    <source>
        <dbReference type="ARBA" id="ARBA00022475"/>
    </source>
</evidence>